<dbReference type="Proteomes" id="UP000766904">
    <property type="component" value="Unassembled WGS sequence"/>
</dbReference>
<dbReference type="InterPro" id="IPR001179">
    <property type="entry name" value="PPIase_FKBP_dom"/>
</dbReference>
<dbReference type="PROSITE" id="PS50059">
    <property type="entry name" value="FKBP_PPIASE"/>
    <property type="match status" value="1"/>
</dbReference>
<dbReference type="EMBL" id="PHNJ01000005">
    <property type="protein sequence ID" value="TYL38313.1"/>
    <property type="molecule type" value="Genomic_DNA"/>
</dbReference>
<dbReference type="EC" id="5.2.1.8" evidence="4 9"/>
<dbReference type="RefSeq" id="WP_148858011.1">
    <property type="nucleotide sequence ID" value="NZ_PHNJ01000005.1"/>
</dbReference>
<keyword evidence="5" id="KW-0963">Cytoplasm</keyword>
<dbReference type="Gene3D" id="2.40.10.330">
    <property type="match status" value="1"/>
</dbReference>
<feature type="region of interest" description="Disordered" evidence="10">
    <location>
        <begin position="107"/>
        <end position="132"/>
    </location>
</feature>
<accession>A0A8J8Q4E4</accession>
<reference evidence="12" key="1">
    <citation type="submission" date="2017-11" db="EMBL/GenBank/DDBJ databases">
        <authorList>
            <person name="Kajale S.C."/>
            <person name="Sharma A."/>
        </authorList>
    </citation>
    <scope>NUCLEOTIDE SEQUENCE</scope>
    <source>
        <strain evidence="12">LS1_42</strain>
    </source>
</reference>
<comment type="similarity">
    <text evidence="3">Belongs to the FKBP-type PPIase family.</text>
</comment>
<feature type="domain" description="PPIase FKBP-type" evidence="11">
    <location>
        <begin position="5"/>
        <end position="102"/>
    </location>
</feature>
<dbReference type="PANTHER" id="PTHR47861">
    <property type="entry name" value="FKBP-TYPE PEPTIDYL-PROLYL CIS-TRANS ISOMERASE SLYD"/>
    <property type="match status" value="1"/>
</dbReference>
<protein>
    <recommendedName>
        <fullName evidence="4 9">peptidylprolyl isomerase</fullName>
        <ecNumber evidence="4 9">5.2.1.8</ecNumber>
    </recommendedName>
</protein>
<dbReference type="GO" id="GO:0042026">
    <property type="term" value="P:protein refolding"/>
    <property type="evidence" value="ECO:0007669"/>
    <property type="project" value="UniProtKB-ARBA"/>
</dbReference>
<evidence type="ECO:0000256" key="1">
    <source>
        <dbReference type="ARBA" id="ARBA00000971"/>
    </source>
</evidence>
<evidence type="ECO:0000256" key="8">
    <source>
        <dbReference type="ARBA" id="ARBA00023235"/>
    </source>
</evidence>
<evidence type="ECO:0000256" key="7">
    <source>
        <dbReference type="ARBA" id="ARBA00023186"/>
    </source>
</evidence>
<keyword evidence="7" id="KW-0143">Chaperone</keyword>
<sequence length="169" mass="18609">MVEPGRIAICQYTGRIVDGDEVGEPFDTTDADLAREAGIYHDDRDYKPLQIRVGEGEVLPGVENALLDLEADPDDLPVETTMRLEPEEAFGEHDESQVVEIPVDEIDDSEAEGSLEPETPVHTDDGKTGWVTDVGDETALVDFNHELAGVPVQIELEVLEVRDEQPKSE</sequence>
<keyword evidence="6 9" id="KW-0697">Rotamase</keyword>
<gene>
    <name evidence="12" type="ORF">CV102_10885</name>
</gene>
<evidence type="ECO:0000256" key="4">
    <source>
        <dbReference type="ARBA" id="ARBA00013194"/>
    </source>
</evidence>
<dbReference type="Gene3D" id="3.10.50.40">
    <property type="match status" value="1"/>
</dbReference>
<comment type="catalytic activity">
    <reaction evidence="1 9">
        <text>[protein]-peptidylproline (omega=180) = [protein]-peptidylproline (omega=0)</text>
        <dbReference type="Rhea" id="RHEA:16237"/>
        <dbReference type="Rhea" id="RHEA-COMP:10747"/>
        <dbReference type="Rhea" id="RHEA-COMP:10748"/>
        <dbReference type="ChEBI" id="CHEBI:83833"/>
        <dbReference type="ChEBI" id="CHEBI:83834"/>
        <dbReference type="EC" id="5.2.1.8"/>
    </reaction>
</comment>
<evidence type="ECO:0000259" key="11">
    <source>
        <dbReference type="PROSITE" id="PS50059"/>
    </source>
</evidence>
<keyword evidence="13" id="KW-1185">Reference proteome</keyword>
<dbReference type="SUPFAM" id="SSF54534">
    <property type="entry name" value="FKBP-like"/>
    <property type="match status" value="1"/>
</dbReference>
<keyword evidence="8 9" id="KW-0413">Isomerase</keyword>
<evidence type="ECO:0000256" key="3">
    <source>
        <dbReference type="ARBA" id="ARBA00006577"/>
    </source>
</evidence>
<evidence type="ECO:0000256" key="2">
    <source>
        <dbReference type="ARBA" id="ARBA00004496"/>
    </source>
</evidence>
<dbReference type="PANTHER" id="PTHR47861:SF3">
    <property type="entry name" value="FKBP-TYPE PEPTIDYL-PROLYL CIS-TRANS ISOMERASE SLYD"/>
    <property type="match status" value="1"/>
</dbReference>
<comment type="subcellular location">
    <subcellularLocation>
        <location evidence="2">Cytoplasm</location>
    </subcellularLocation>
</comment>
<evidence type="ECO:0000256" key="10">
    <source>
        <dbReference type="SAM" id="MobiDB-lite"/>
    </source>
</evidence>
<organism evidence="12 13">
    <name type="scientific">Natronococcus pandeyae</name>
    <dbReference type="NCBI Taxonomy" id="2055836"/>
    <lineage>
        <taxon>Archaea</taxon>
        <taxon>Methanobacteriati</taxon>
        <taxon>Methanobacteriota</taxon>
        <taxon>Stenosarchaea group</taxon>
        <taxon>Halobacteria</taxon>
        <taxon>Halobacteriales</taxon>
        <taxon>Natrialbaceae</taxon>
        <taxon>Natronococcus</taxon>
    </lineage>
</organism>
<name>A0A8J8Q4E4_9EURY</name>
<dbReference type="InterPro" id="IPR048261">
    <property type="entry name" value="SlpA/SlyD-like_ins_sf"/>
</dbReference>
<comment type="caution">
    <text evidence="12">The sequence shown here is derived from an EMBL/GenBank/DDBJ whole genome shotgun (WGS) entry which is preliminary data.</text>
</comment>
<dbReference type="InterPro" id="IPR046357">
    <property type="entry name" value="PPIase_dom_sf"/>
</dbReference>
<evidence type="ECO:0000313" key="13">
    <source>
        <dbReference type="Proteomes" id="UP000766904"/>
    </source>
</evidence>
<evidence type="ECO:0000313" key="12">
    <source>
        <dbReference type="EMBL" id="TYL38313.1"/>
    </source>
</evidence>
<evidence type="ECO:0000256" key="5">
    <source>
        <dbReference type="ARBA" id="ARBA00022490"/>
    </source>
</evidence>
<dbReference type="GO" id="GO:0003755">
    <property type="term" value="F:peptidyl-prolyl cis-trans isomerase activity"/>
    <property type="evidence" value="ECO:0007669"/>
    <property type="project" value="UniProtKB-KW"/>
</dbReference>
<dbReference type="GO" id="GO:0005737">
    <property type="term" value="C:cytoplasm"/>
    <property type="evidence" value="ECO:0007669"/>
    <property type="project" value="UniProtKB-SubCell"/>
</dbReference>
<dbReference type="AlphaFoldDB" id="A0A8J8Q4E4"/>
<proteinExistence type="inferred from homology"/>
<dbReference type="OrthoDB" id="8615at2157"/>
<evidence type="ECO:0000256" key="9">
    <source>
        <dbReference type="PROSITE-ProRule" id="PRU00277"/>
    </source>
</evidence>
<evidence type="ECO:0000256" key="6">
    <source>
        <dbReference type="ARBA" id="ARBA00023110"/>
    </source>
</evidence>